<evidence type="ECO:0008006" key="4">
    <source>
        <dbReference type="Google" id="ProtNLM"/>
    </source>
</evidence>
<accession>A0ABW1Q9G3</accession>
<dbReference type="RefSeq" id="WP_377000053.1">
    <property type="nucleotide sequence ID" value="NZ_JBHSQE010000002.1"/>
</dbReference>
<dbReference type="EMBL" id="JBHSQE010000002">
    <property type="protein sequence ID" value="MFC6145926.1"/>
    <property type="molecule type" value="Genomic_DNA"/>
</dbReference>
<protein>
    <recommendedName>
        <fullName evidence="4">VWFA domain-containing protein</fullName>
    </recommendedName>
</protein>
<feature type="transmembrane region" description="Helical" evidence="1">
    <location>
        <begin position="12"/>
        <end position="36"/>
    </location>
</feature>
<evidence type="ECO:0000313" key="2">
    <source>
        <dbReference type="EMBL" id="MFC6145926.1"/>
    </source>
</evidence>
<dbReference type="InterPro" id="IPR036465">
    <property type="entry name" value="vWFA_dom_sf"/>
</dbReference>
<keyword evidence="1" id="KW-0472">Membrane</keyword>
<dbReference type="Proteomes" id="UP001596244">
    <property type="component" value="Unassembled WGS sequence"/>
</dbReference>
<evidence type="ECO:0000256" key="1">
    <source>
        <dbReference type="SAM" id="Phobius"/>
    </source>
</evidence>
<comment type="caution">
    <text evidence="2">The sequence shown here is derived from an EMBL/GenBank/DDBJ whole genome shotgun (WGS) entry which is preliminary data.</text>
</comment>
<keyword evidence="1" id="KW-0812">Transmembrane</keyword>
<dbReference type="SUPFAM" id="SSF53300">
    <property type="entry name" value="vWA-like"/>
    <property type="match status" value="1"/>
</dbReference>
<organism evidence="2 3">
    <name type="scientific">Corynebacterium nasicanis</name>
    <dbReference type="NCBI Taxonomy" id="1448267"/>
    <lineage>
        <taxon>Bacteria</taxon>
        <taxon>Bacillati</taxon>
        <taxon>Actinomycetota</taxon>
        <taxon>Actinomycetes</taxon>
        <taxon>Mycobacteriales</taxon>
        <taxon>Corynebacteriaceae</taxon>
        <taxon>Corynebacterium</taxon>
    </lineage>
</organism>
<evidence type="ECO:0000313" key="3">
    <source>
        <dbReference type="Proteomes" id="UP001596244"/>
    </source>
</evidence>
<keyword evidence="3" id="KW-1185">Reference proteome</keyword>
<name>A0ABW1Q9G3_9CORY</name>
<keyword evidence="1" id="KW-1133">Transmembrane helix</keyword>
<sequence>MGRHSSDSRSFSVAGWVIAAVIAALVLLGVLIWWFGFRTTEQPQAQECIQGELTLPVAGDAAELISAYNASEPVVRDYCVTATAVDDAARAAVVIGEAPEGRSVASSTPVTGGTAHVLAPAGDITEEQSRAGADFARFSQVDAPPTTTTTEAAPAAPGSTLILFDTSAQSAPVNAQASEDLSRLALELGGEGQQVALWNYSSPLNPGVTQGWRTNVSFSDGTEAAQVVQRFGTGGVPQTRSAVAAAVATAAEQARATGEPVRVLVVTTGTAEDMDEDTFRNAVEQARGDAPVTIEVAHLGEGERDAVLAELSTPATL</sequence>
<proteinExistence type="predicted"/>
<gene>
    <name evidence="2" type="ORF">ACFPUZ_03775</name>
</gene>
<reference evidence="3" key="1">
    <citation type="journal article" date="2019" name="Int. J. Syst. Evol. Microbiol.">
        <title>The Global Catalogue of Microorganisms (GCM) 10K type strain sequencing project: providing services to taxonomists for standard genome sequencing and annotation.</title>
        <authorList>
            <consortium name="The Broad Institute Genomics Platform"/>
            <consortium name="The Broad Institute Genome Sequencing Center for Infectious Disease"/>
            <person name="Wu L."/>
            <person name="Ma J."/>
        </authorList>
    </citation>
    <scope>NUCLEOTIDE SEQUENCE [LARGE SCALE GENOMIC DNA]</scope>
    <source>
        <strain evidence="3">CCUG 51943</strain>
    </source>
</reference>
<dbReference type="Gene3D" id="3.40.50.410">
    <property type="entry name" value="von Willebrand factor, type A domain"/>
    <property type="match status" value="1"/>
</dbReference>